<dbReference type="OrthoDB" id="5777131at2759"/>
<proteinExistence type="predicted"/>
<dbReference type="PANTHER" id="PTHR31340">
    <property type="entry name" value="MITOCHONDRIAL GENOME MAINTENANCE EXONUCLEASE 1"/>
    <property type="match status" value="1"/>
</dbReference>
<name>A0A9P1N3Q7_9PELO</name>
<dbReference type="Gene3D" id="3.90.320.10">
    <property type="match status" value="1"/>
</dbReference>
<comment type="caution">
    <text evidence="1">The sequence shown here is derived from an EMBL/GenBank/DDBJ whole genome shotgun (WGS) entry which is preliminary data.</text>
</comment>
<organism evidence="1 2">
    <name type="scientific">Caenorhabditis angaria</name>
    <dbReference type="NCBI Taxonomy" id="860376"/>
    <lineage>
        <taxon>Eukaryota</taxon>
        <taxon>Metazoa</taxon>
        <taxon>Ecdysozoa</taxon>
        <taxon>Nematoda</taxon>
        <taxon>Chromadorea</taxon>
        <taxon>Rhabditida</taxon>
        <taxon>Rhabditina</taxon>
        <taxon>Rhabditomorpha</taxon>
        <taxon>Rhabditoidea</taxon>
        <taxon>Rhabditidae</taxon>
        <taxon>Peloderinae</taxon>
        <taxon>Caenorhabditis</taxon>
    </lineage>
</organism>
<gene>
    <name evidence="1" type="ORF">CAMP_LOCUS12585</name>
</gene>
<dbReference type="EMBL" id="CANHGI010000005">
    <property type="protein sequence ID" value="CAI5449948.1"/>
    <property type="molecule type" value="Genomic_DNA"/>
</dbReference>
<dbReference type="GO" id="GO:0006264">
    <property type="term" value="P:mitochondrial DNA replication"/>
    <property type="evidence" value="ECO:0007669"/>
    <property type="project" value="TreeGrafter"/>
</dbReference>
<evidence type="ECO:0000313" key="2">
    <source>
        <dbReference type="Proteomes" id="UP001152747"/>
    </source>
</evidence>
<sequence length="285" mass="32292">MAKCNIRYGTSLAPTFAKNLDKIAPKNVENVKLLADSRVKLTDVEAKLRRPSVSAILGAMGEKRGLFLWQKAMIEEMGLAGFRKTMAERLEVGIKIHSHIENLVKLRAAQNFAEKSIFAYIDAEKEQNLRNYMRSALPFIFELGNSAGNVILEGKVRHPVLGYTGRFDAILADSKEILDWKTSPARSTFSTQRLESLSYTNYVRQLSAYTSAFNHDTNFENSNFSVKSAILVSLKENGEEAEIFRIPQNELESAFENFKRDLSEFWREIEATTGTNVDFAYKPEQ</sequence>
<evidence type="ECO:0000313" key="1">
    <source>
        <dbReference type="EMBL" id="CAI5449948.1"/>
    </source>
</evidence>
<dbReference type="Proteomes" id="UP001152747">
    <property type="component" value="Unassembled WGS sequence"/>
</dbReference>
<dbReference type="GO" id="GO:0008297">
    <property type="term" value="F:single-stranded DNA exodeoxyribonuclease activity"/>
    <property type="evidence" value="ECO:0007669"/>
    <property type="project" value="TreeGrafter"/>
</dbReference>
<dbReference type="AlphaFoldDB" id="A0A9P1N3Q7"/>
<reference evidence="1" key="1">
    <citation type="submission" date="2022-11" db="EMBL/GenBank/DDBJ databases">
        <authorList>
            <person name="Kikuchi T."/>
        </authorList>
    </citation>
    <scope>NUCLEOTIDE SEQUENCE</scope>
    <source>
        <strain evidence="1">PS1010</strain>
    </source>
</reference>
<dbReference type="InterPro" id="IPR011604">
    <property type="entry name" value="PDDEXK-like_dom_sf"/>
</dbReference>
<evidence type="ECO:0008006" key="3">
    <source>
        <dbReference type="Google" id="ProtNLM"/>
    </source>
</evidence>
<keyword evidence="2" id="KW-1185">Reference proteome</keyword>
<accession>A0A9P1N3Q7</accession>
<protein>
    <recommendedName>
        <fullName evidence="3">PD-(D/E)XK endonuclease-like domain-containing protein</fullName>
    </recommendedName>
</protein>
<dbReference type="PANTHER" id="PTHR31340:SF3">
    <property type="entry name" value="MITOCHONDRIAL GENOME MAINTENANCE EXONUCLEASE 1"/>
    <property type="match status" value="1"/>
</dbReference>
<dbReference type="GO" id="GO:0005739">
    <property type="term" value="C:mitochondrion"/>
    <property type="evidence" value="ECO:0007669"/>
    <property type="project" value="TreeGrafter"/>
</dbReference>